<evidence type="ECO:0000256" key="3">
    <source>
        <dbReference type="ARBA" id="ARBA00023136"/>
    </source>
</evidence>
<evidence type="ECO:0000256" key="5">
    <source>
        <dbReference type="ARBA" id="ARBA00034746"/>
    </source>
</evidence>
<evidence type="ECO:0000256" key="1">
    <source>
        <dbReference type="ARBA" id="ARBA00022692"/>
    </source>
</evidence>
<comment type="subcellular location">
    <subcellularLocation>
        <location evidence="4">Rough endoplasmic reticulum membrane</location>
        <topology evidence="4">Single-pass type I membrane protein</topology>
    </subcellularLocation>
</comment>
<proteinExistence type="inferred from homology"/>
<comment type="caution">
    <text evidence="10">The sequence shown here is derived from an EMBL/GenBank/DDBJ whole genome shotgun (WGS) entry which is preliminary data.</text>
</comment>
<keyword evidence="1" id="KW-0812">Transmembrane</keyword>
<feature type="region of interest" description="Disordered" evidence="8">
    <location>
        <begin position="30"/>
        <end position="108"/>
    </location>
</feature>
<evidence type="ECO:0000256" key="7">
    <source>
        <dbReference type="ARBA" id="ARBA00034902"/>
    </source>
</evidence>
<dbReference type="Proteomes" id="UP001148838">
    <property type="component" value="Unassembled WGS sequence"/>
</dbReference>
<comment type="similarity">
    <text evidence="5">Belongs to the CCDC47 family.</text>
</comment>
<evidence type="ECO:0000256" key="4">
    <source>
        <dbReference type="ARBA" id="ARBA00034697"/>
    </source>
</evidence>
<dbReference type="PANTHER" id="PTHR12883">
    <property type="entry name" value="ADIPOCYTE-SPECIFIC PROTEIN 4-RELATED"/>
    <property type="match status" value="1"/>
</dbReference>
<dbReference type="CDD" id="cd08616">
    <property type="entry name" value="PI-PLCXD1c"/>
    <property type="match status" value="1"/>
</dbReference>
<evidence type="ECO:0000256" key="6">
    <source>
        <dbReference type="ARBA" id="ARBA00034875"/>
    </source>
</evidence>
<feature type="signal peptide" evidence="9">
    <location>
        <begin position="1"/>
        <end position="17"/>
    </location>
</feature>
<dbReference type="Gene3D" id="3.20.20.190">
    <property type="entry name" value="Phosphatidylinositol (PI) phosphodiesterase"/>
    <property type="match status" value="1"/>
</dbReference>
<reference evidence="10 11" key="1">
    <citation type="journal article" date="2022" name="Allergy">
        <title>Genome assembly and annotation of Periplaneta americana reveal a comprehensive cockroach allergen profile.</title>
        <authorList>
            <person name="Wang L."/>
            <person name="Xiong Q."/>
            <person name="Saelim N."/>
            <person name="Wang L."/>
            <person name="Nong W."/>
            <person name="Wan A.T."/>
            <person name="Shi M."/>
            <person name="Liu X."/>
            <person name="Cao Q."/>
            <person name="Hui J.H.L."/>
            <person name="Sookrung N."/>
            <person name="Leung T.F."/>
            <person name="Tungtrongchitr A."/>
            <person name="Tsui S.K.W."/>
        </authorList>
    </citation>
    <scope>NUCLEOTIDE SEQUENCE [LARGE SCALE GENOMIC DNA]</scope>
    <source>
        <strain evidence="10">PWHHKU_190912</strain>
    </source>
</reference>
<evidence type="ECO:0000313" key="11">
    <source>
        <dbReference type="Proteomes" id="UP001148838"/>
    </source>
</evidence>
<feature type="compositionally biased region" description="Acidic residues" evidence="8">
    <location>
        <begin position="62"/>
        <end position="96"/>
    </location>
</feature>
<keyword evidence="9" id="KW-0732">Signal</keyword>
<dbReference type="SUPFAM" id="SSF51695">
    <property type="entry name" value="PLC-like phosphodiesterases"/>
    <property type="match status" value="1"/>
</dbReference>
<dbReference type="EMBL" id="JAJSOF020000015">
    <property type="protein sequence ID" value="KAJ4442020.1"/>
    <property type="molecule type" value="Genomic_DNA"/>
</dbReference>
<dbReference type="InterPro" id="IPR042158">
    <property type="entry name" value="PLCXD1/2/3"/>
</dbReference>
<dbReference type="InterPro" id="IPR012879">
    <property type="entry name" value="CCDC47"/>
</dbReference>
<protein>
    <recommendedName>
        <fullName evidence="6">PAT complex subunit CCDC47</fullName>
    </recommendedName>
    <alternativeName>
        <fullName evidence="7">Coiled-coil domain-containing protein 47</fullName>
    </alternativeName>
</protein>
<dbReference type="Pfam" id="PF07946">
    <property type="entry name" value="CCDC47"/>
    <property type="match status" value="2"/>
</dbReference>
<evidence type="ECO:0000256" key="2">
    <source>
        <dbReference type="ARBA" id="ARBA00022989"/>
    </source>
</evidence>
<evidence type="ECO:0000313" key="10">
    <source>
        <dbReference type="EMBL" id="KAJ4442020.1"/>
    </source>
</evidence>
<feature type="chain" id="PRO_5045246811" description="PAT complex subunit CCDC47" evidence="9">
    <location>
        <begin position="18"/>
        <end position="772"/>
    </location>
</feature>
<keyword evidence="2" id="KW-1133">Transmembrane helix</keyword>
<dbReference type="InterPro" id="IPR017946">
    <property type="entry name" value="PLC-like_Pdiesterase_TIM-brl"/>
</dbReference>
<sequence length="772" mass="88749">MRVALVLVLLLATQAWCSSHYREDLEDNEFAEFEDFEEDEEEPLPKEDDPQAQAAKTRKVEELDEEEEEDEDEDAIVEDDESEFDHFQDEEEFEGFDSERVSSGSKLDDKEAPKITITKVPLHFRTNWDSFYLEMLMIAGLVVYALNFFTGKSKNNKLANAWFMTHKSLLEENFSLVGDDGKMENENPGLVKDSENLYTLWCSGRTCCEGMLVELKFLKRQDLVAVLAQLMRPGSDQVHIKVDMNREDMDSFVFCVATKKTALRLAKDMADLNQEMDGRRTPSKILLITSFPVKPLEDDFSDKSVYCPERRSVEKYGLPSNFTLLSEIVEVSASLLDSRVVAVLNKYADYVDYIHFSDQFSGPKQPDDSSLTKLPDTKKVLMFGFNIPVKGRPVHEAMEQMRPLLQLVFYCMDKVKRFRLSKEAKNKAEKNRLRVEEAFLKTTHAARAEAAAARREEKKRQEKERILLGHITCAVETITPDILYWKWQEFDYRLQLDVSRMTRDAIPFVRQLARVLGPLVKHFVHNWSVTQRASVSEQLRAGIRYLDLRLATRPGFKQVYFVHGQYGMDVETILREVDAFLGDHEGEIVILDLQHFYAFTPESHAHLMSLLESYFGGKLCPWGRTLTHISLNWMRAKGYQVIALYRDDAARGVPTLWPSNRWPTPWPETTSVSIMLAFLEERLGRRSLDAGFVTQCVLTPDVKFFLKHCFSTLEKKCAEPCNKAVIPWLQKQHSGSMGVNVVICDFVQMEGINFCKTVVQLNAKLLEGSVKT</sequence>
<organism evidence="10 11">
    <name type="scientific">Periplaneta americana</name>
    <name type="common">American cockroach</name>
    <name type="synonym">Blatta americana</name>
    <dbReference type="NCBI Taxonomy" id="6978"/>
    <lineage>
        <taxon>Eukaryota</taxon>
        <taxon>Metazoa</taxon>
        <taxon>Ecdysozoa</taxon>
        <taxon>Arthropoda</taxon>
        <taxon>Hexapoda</taxon>
        <taxon>Insecta</taxon>
        <taxon>Pterygota</taxon>
        <taxon>Neoptera</taxon>
        <taxon>Polyneoptera</taxon>
        <taxon>Dictyoptera</taxon>
        <taxon>Blattodea</taxon>
        <taxon>Blattoidea</taxon>
        <taxon>Blattidae</taxon>
        <taxon>Blattinae</taxon>
        <taxon>Periplaneta</taxon>
    </lineage>
</organism>
<name>A0ABQ8T8J3_PERAM</name>
<evidence type="ECO:0000256" key="8">
    <source>
        <dbReference type="SAM" id="MobiDB-lite"/>
    </source>
</evidence>
<dbReference type="PANTHER" id="PTHR12883:SF0">
    <property type="entry name" value="PAT COMPLEX SUBUNIT CCDC47"/>
    <property type="match status" value="1"/>
</dbReference>
<keyword evidence="3" id="KW-0472">Membrane</keyword>
<accession>A0ABQ8T8J3</accession>
<gene>
    <name evidence="10" type="ORF">ANN_11884</name>
</gene>
<evidence type="ECO:0000256" key="9">
    <source>
        <dbReference type="SAM" id="SignalP"/>
    </source>
</evidence>
<feature type="compositionally biased region" description="Acidic residues" evidence="8">
    <location>
        <begin position="30"/>
        <end position="42"/>
    </location>
</feature>
<keyword evidence="11" id="KW-1185">Reference proteome</keyword>